<feature type="transmembrane region" description="Helical" evidence="1">
    <location>
        <begin position="214"/>
        <end position="233"/>
    </location>
</feature>
<keyword evidence="1" id="KW-0472">Membrane</keyword>
<dbReference type="EMBL" id="CYKH01000055">
    <property type="protein sequence ID" value="CUE65819.1"/>
    <property type="molecule type" value="Genomic_DNA"/>
</dbReference>
<protein>
    <submittedName>
        <fullName evidence="3">Membrane-associated protein, putative</fullName>
    </submittedName>
</protein>
<feature type="signal peptide" evidence="2">
    <location>
        <begin position="1"/>
        <end position="33"/>
    </location>
</feature>
<gene>
    <name evidence="3" type="ORF">BSAL_51040</name>
</gene>
<keyword evidence="1" id="KW-0812">Transmembrane</keyword>
<keyword evidence="4" id="KW-1185">Reference proteome</keyword>
<dbReference type="Proteomes" id="UP000051952">
    <property type="component" value="Unassembled WGS sequence"/>
</dbReference>
<keyword evidence="2" id="KW-0732">Signal</keyword>
<dbReference type="AlphaFoldDB" id="A0A0S4IKP9"/>
<evidence type="ECO:0000313" key="3">
    <source>
        <dbReference type="EMBL" id="CUE65819.1"/>
    </source>
</evidence>
<dbReference type="VEuPathDB" id="TriTrypDB:BSAL_51040"/>
<feature type="transmembrane region" description="Helical" evidence="1">
    <location>
        <begin position="137"/>
        <end position="157"/>
    </location>
</feature>
<feature type="chain" id="PRO_5006621321" evidence="2">
    <location>
        <begin position="34"/>
        <end position="310"/>
    </location>
</feature>
<feature type="transmembrane region" description="Helical" evidence="1">
    <location>
        <begin position="169"/>
        <end position="189"/>
    </location>
</feature>
<sequence>MLPSICCSTTFLVVALLAMGCSIAALWLPLVMAVPDDSTNVDRGHLLVSFLGSHHASSVSAEPTSQHHHHNITTSQRRAFRQQYLSLSNNSLQCPYFNGPCWLGDVPLTHDGDTDDIIRNAGCDHLGSPVDVTSTRFWSIGAATLSMVTVIAAIVHVCKGGDFGRSTSFHKLGASGVAIAHLVCTAIAVGREEPTTSCLETAITNVVGLQSQGYHIIMLSLIMTLIAGCLQLFNALGMLISWWVPCCGAPAGKDSNTNTSFLLDDTREDTLYGGRTADADDLAYRAYRSNIQANNSAAAGTGSGYPGYSD</sequence>
<proteinExistence type="predicted"/>
<evidence type="ECO:0000256" key="2">
    <source>
        <dbReference type="SAM" id="SignalP"/>
    </source>
</evidence>
<evidence type="ECO:0000256" key="1">
    <source>
        <dbReference type="SAM" id="Phobius"/>
    </source>
</evidence>
<evidence type="ECO:0000313" key="4">
    <source>
        <dbReference type="Proteomes" id="UP000051952"/>
    </source>
</evidence>
<reference evidence="4" key="1">
    <citation type="submission" date="2015-09" db="EMBL/GenBank/DDBJ databases">
        <authorList>
            <consortium name="Pathogen Informatics"/>
        </authorList>
    </citation>
    <scope>NUCLEOTIDE SEQUENCE [LARGE SCALE GENOMIC DNA]</scope>
    <source>
        <strain evidence="4">Lake Konstanz</strain>
    </source>
</reference>
<accession>A0A0S4IKP9</accession>
<name>A0A0S4IKP9_BODSA</name>
<keyword evidence="1" id="KW-1133">Transmembrane helix</keyword>
<organism evidence="3 4">
    <name type="scientific">Bodo saltans</name>
    <name type="common">Flagellated protozoan</name>
    <dbReference type="NCBI Taxonomy" id="75058"/>
    <lineage>
        <taxon>Eukaryota</taxon>
        <taxon>Discoba</taxon>
        <taxon>Euglenozoa</taxon>
        <taxon>Kinetoplastea</taxon>
        <taxon>Metakinetoplastina</taxon>
        <taxon>Eubodonida</taxon>
        <taxon>Bodonidae</taxon>
        <taxon>Bodo</taxon>
    </lineage>
</organism>